<dbReference type="AlphaFoldDB" id="A0A0E0LAI2"/>
<sequence>MVHFHSTRAQRMPSETTRQGQHDNDVRKAWFKEMRGWLMVLATVAASVTYQAGLNPPGGFWQEDDRVAGHRAGYPVLRDSVAARYQTFFYFNSTAFVTSLVIMVLLMSERFYRTETKVAALMVTTFIDLASLVGAYIAGSTRFMSSCAYVIAITGVAFLSVIAMGEVMGKVCDFFMGRSPCMSACYPLHGRIDRANSLHKAVDEEHGVDVDLLVIDWYLDFGTDCVFHRKYNLESNFTFIPSQTVEDDT</sequence>
<feature type="transmembrane region" description="Helical" evidence="2">
    <location>
        <begin position="88"/>
        <end position="106"/>
    </location>
</feature>
<dbReference type="GO" id="GO:0016020">
    <property type="term" value="C:membrane"/>
    <property type="evidence" value="ECO:0007669"/>
    <property type="project" value="TreeGrafter"/>
</dbReference>
<dbReference type="OMA" id="YIAGFTR"/>
<feature type="domain" description="PGG" evidence="3">
    <location>
        <begin position="29"/>
        <end position="142"/>
    </location>
</feature>
<protein>
    <recommendedName>
        <fullName evidence="3">PGG domain-containing protein</fullName>
    </recommendedName>
</protein>
<keyword evidence="2" id="KW-0472">Membrane</keyword>
<keyword evidence="2" id="KW-1133">Transmembrane helix</keyword>
<name>A0A0E0LAI2_ORYPU</name>
<evidence type="ECO:0000313" key="5">
    <source>
        <dbReference type="Proteomes" id="UP000026962"/>
    </source>
</evidence>
<evidence type="ECO:0000259" key="3">
    <source>
        <dbReference type="Pfam" id="PF13962"/>
    </source>
</evidence>
<evidence type="ECO:0000313" key="4">
    <source>
        <dbReference type="EnsemblPlants" id="OPUNC06G10640.1"/>
    </source>
</evidence>
<feature type="transmembrane region" description="Helical" evidence="2">
    <location>
        <begin position="143"/>
        <end position="168"/>
    </location>
</feature>
<dbReference type="PANTHER" id="PTHR24177:SF412">
    <property type="entry name" value="OS06G0285941 PROTEIN"/>
    <property type="match status" value="1"/>
</dbReference>
<keyword evidence="5" id="KW-1185">Reference proteome</keyword>
<evidence type="ECO:0000256" key="1">
    <source>
        <dbReference type="SAM" id="MobiDB-lite"/>
    </source>
</evidence>
<organism evidence="4">
    <name type="scientific">Oryza punctata</name>
    <name type="common">Red rice</name>
    <dbReference type="NCBI Taxonomy" id="4537"/>
    <lineage>
        <taxon>Eukaryota</taxon>
        <taxon>Viridiplantae</taxon>
        <taxon>Streptophyta</taxon>
        <taxon>Embryophyta</taxon>
        <taxon>Tracheophyta</taxon>
        <taxon>Spermatophyta</taxon>
        <taxon>Magnoliopsida</taxon>
        <taxon>Liliopsida</taxon>
        <taxon>Poales</taxon>
        <taxon>Poaceae</taxon>
        <taxon>BOP clade</taxon>
        <taxon>Oryzoideae</taxon>
        <taxon>Oryzeae</taxon>
        <taxon>Oryzinae</taxon>
        <taxon>Oryza</taxon>
    </lineage>
</organism>
<dbReference type="Pfam" id="PF13962">
    <property type="entry name" value="PGG"/>
    <property type="match status" value="1"/>
</dbReference>
<reference evidence="4" key="1">
    <citation type="submission" date="2015-04" db="UniProtKB">
        <authorList>
            <consortium name="EnsemblPlants"/>
        </authorList>
    </citation>
    <scope>IDENTIFICATION</scope>
</reference>
<dbReference type="EnsemblPlants" id="OPUNC06G10640.1">
    <property type="protein sequence ID" value="OPUNC06G10640.1"/>
    <property type="gene ID" value="OPUNC06G10640"/>
</dbReference>
<keyword evidence="2" id="KW-0812">Transmembrane</keyword>
<dbReference type="InterPro" id="IPR026961">
    <property type="entry name" value="PGG_dom"/>
</dbReference>
<feature type="region of interest" description="Disordered" evidence="1">
    <location>
        <begin position="1"/>
        <end position="23"/>
    </location>
</feature>
<feature type="transmembrane region" description="Helical" evidence="2">
    <location>
        <begin position="118"/>
        <end position="137"/>
    </location>
</feature>
<dbReference type="Proteomes" id="UP000026962">
    <property type="component" value="Chromosome 6"/>
</dbReference>
<reference evidence="4" key="2">
    <citation type="submission" date="2018-05" db="EMBL/GenBank/DDBJ databases">
        <title>OpunRS2 (Oryza punctata Reference Sequence Version 2).</title>
        <authorList>
            <person name="Zhang J."/>
            <person name="Kudrna D."/>
            <person name="Lee S."/>
            <person name="Talag J."/>
            <person name="Welchert J."/>
            <person name="Wing R.A."/>
        </authorList>
    </citation>
    <scope>NUCLEOTIDE SEQUENCE [LARGE SCALE GENOMIC DNA]</scope>
</reference>
<dbReference type="STRING" id="4537.A0A0E0LAI2"/>
<feature type="compositionally biased region" description="Polar residues" evidence="1">
    <location>
        <begin position="9"/>
        <end position="19"/>
    </location>
</feature>
<dbReference type="eggNOG" id="KOG0504">
    <property type="taxonomic scope" value="Eukaryota"/>
</dbReference>
<dbReference type="HOGENOM" id="CLU_099224_0_0_1"/>
<evidence type="ECO:0000256" key="2">
    <source>
        <dbReference type="SAM" id="Phobius"/>
    </source>
</evidence>
<accession>A0A0E0LAI2</accession>
<proteinExistence type="predicted"/>
<dbReference type="PANTHER" id="PTHR24177">
    <property type="entry name" value="CASKIN"/>
    <property type="match status" value="1"/>
</dbReference>
<dbReference type="Gramene" id="OPUNC06G10640.1">
    <property type="protein sequence ID" value="OPUNC06G10640.1"/>
    <property type="gene ID" value="OPUNC06G10640"/>
</dbReference>